<dbReference type="AlphaFoldDB" id="A0A2J7TF42"/>
<protein>
    <recommendedName>
        <fullName evidence="2">OmpA-like domain-containing protein</fullName>
    </recommendedName>
</protein>
<dbReference type="Proteomes" id="UP000236286">
    <property type="component" value="Unassembled WGS sequence"/>
</dbReference>
<evidence type="ECO:0000259" key="2">
    <source>
        <dbReference type="PROSITE" id="PS51123"/>
    </source>
</evidence>
<accession>A0A2J7TF42</accession>
<dbReference type="GO" id="GO:0016020">
    <property type="term" value="C:membrane"/>
    <property type="evidence" value="ECO:0007669"/>
    <property type="project" value="UniProtKB-UniRule"/>
</dbReference>
<evidence type="ECO:0000313" key="3">
    <source>
        <dbReference type="EMBL" id="PNG25362.1"/>
    </source>
</evidence>
<dbReference type="Gene3D" id="3.30.1330.60">
    <property type="entry name" value="OmpA-like domain"/>
    <property type="match status" value="1"/>
</dbReference>
<comment type="caution">
    <text evidence="3">The sequence shown here is derived from an EMBL/GenBank/DDBJ whole genome shotgun (WGS) entry which is preliminary data.</text>
</comment>
<gene>
    <name evidence="3" type="ORF">CR492_13600</name>
</gene>
<sequence length="336" mass="36868">MFPAKQRDLLDALKLTSPIERAREEIMAVDQGESWVNLAGNGVKDPASTLPVVGQIYFRTNETALDDDDRDAIESIAVGLKRYFASEFGPHLRPFEMGLVGYADYRGAASYNLNLSLKRADMVRLALDEHFLGAKSTFYWRSRYRSLARGAGEGAERAPARLDKDRRVNIVMAKTYPQKIDFPGTEIRVSPRNKNISRHFLMRTRIGASATIPGAEISAQALFITIRNARSGEEIDLQFAALGGAIGLPFGVNRPTDFQPFTTPYFMETTDFIGKGRLSSASLGFDGASIFEFFGPLENGVAPASDIAAKKPLSVPSTGWDFNVGLGGVEGLWEQS</sequence>
<dbReference type="InterPro" id="IPR006665">
    <property type="entry name" value="OmpA-like"/>
</dbReference>
<keyword evidence="1" id="KW-0472">Membrane</keyword>
<dbReference type="EMBL" id="PDZR01000016">
    <property type="protein sequence ID" value="PNG25362.1"/>
    <property type="molecule type" value="Genomic_DNA"/>
</dbReference>
<proteinExistence type="predicted"/>
<name>A0A2J7TF42_METSI</name>
<dbReference type="PROSITE" id="PS51123">
    <property type="entry name" value="OMPA_2"/>
    <property type="match status" value="1"/>
</dbReference>
<reference evidence="3 4" key="1">
    <citation type="submission" date="2017-10" db="EMBL/GenBank/DDBJ databases">
        <title>Genome announcement of Methylocella silvestris TVC from permafrost.</title>
        <authorList>
            <person name="Wang J."/>
            <person name="Geng K."/>
            <person name="Ul-Haque F."/>
            <person name="Crombie A.T."/>
            <person name="Street L.E."/>
            <person name="Wookey P.A."/>
            <person name="Murrell J.C."/>
            <person name="Pratscher J."/>
        </authorList>
    </citation>
    <scope>NUCLEOTIDE SEQUENCE [LARGE SCALE GENOMIC DNA]</scope>
    <source>
        <strain evidence="3 4">TVC</strain>
    </source>
</reference>
<evidence type="ECO:0000256" key="1">
    <source>
        <dbReference type="PROSITE-ProRule" id="PRU00473"/>
    </source>
</evidence>
<evidence type="ECO:0000313" key="4">
    <source>
        <dbReference type="Proteomes" id="UP000236286"/>
    </source>
</evidence>
<organism evidence="3 4">
    <name type="scientific">Methylocella silvestris</name>
    <dbReference type="NCBI Taxonomy" id="199596"/>
    <lineage>
        <taxon>Bacteria</taxon>
        <taxon>Pseudomonadati</taxon>
        <taxon>Pseudomonadota</taxon>
        <taxon>Alphaproteobacteria</taxon>
        <taxon>Hyphomicrobiales</taxon>
        <taxon>Beijerinckiaceae</taxon>
        <taxon>Methylocella</taxon>
    </lineage>
</organism>
<dbReference type="SUPFAM" id="SSF103088">
    <property type="entry name" value="OmpA-like"/>
    <property type="match status" value="1"/>
</dbReference>
<feature type="domain" description="OmpA-like" evidence="2">
    <location>
        <begin position="45"/>
        <end position="176"/>
    </location>
</feature>
<dbReference type="InterPro" id="IPR036737">
    <property type="entry name" value="OmpA-like_sf"/>
</dbReference>